<dbReference type="EMBL" id="MU393459">
    <property type="protein sequence ID" value="KAI4866403.1"/>
    <property type="molecule type" value="Genomic_DNA"/>
</dbReference>
<organism evidence="1 2">
    <name type="scientific">Hypoxylon rubiginosum</name>
    <dbReference type="NCBI Taxonomy" id="110542"/>
    <lineage>
        <taxon>Eukaryota</taxon>
        <taxon>Fungi</taxon>
        <taxon>Dikarya</taxon>
        <taxon>Ascomycota</taxon>
        <taxon>Pezizomycotina</taxon>
        <taxon>Sordariomycetes</taxon>
        <taxon>Xylariomycetidae</taxon>
        <taxon>Xylariales</taxon>
        <taxon>Hypoxylaceae</taxon>
        <taxon>Hypoxylon</taxon>
    </lineage>
</organism>
<comment type="caution">
    <text evidence="1">The sequence shown here is derived from an EMBL/GenBank/DDBJ whole genome shotgun (WGS) entry which is preliminary data.</text>
</comment>
<sequence length="339" mass="36925">MLLKSLLPAAAAVQMAAAQELMRFGCSQLTIDRIDPLVEPGNLPSAHMHQIIGGNSLNASMAPVDHDPPTVSTCTSCTYSEDFSNYWTANLYFRARNGTYKRVPQFANLGLGVQAGMTVYYIRGYSPSATVKAFPAGFRMLVGDPMNRAAATMQKGLCYRCEANMEQNPFGGAPCTGQDTQAFPKQACGGGWRVSVHFPTCWDGKNLDSPDHKSHVAYPASGTFESGGACPSTHPVRMPQIMYEIMFDTRAFNNKAEWPADGSQPFVWSMNDTTGFGLHGDYLFGWKGDALQRAMDGKCSGDRCAPLQRQTDQAAIDCVKSQSVKEDIGDQWLTGLPGW</sequence>
<accession>A0ACB9Z4I0</accession>
<protein>
    <submittedName>
        <fullName evidence="1">Uncharacterized protein</fullName>
    </submittedName>
</protein>
<name>A0ACB9Z4I0_9PEZI</name>
<proteinExistence type="predicted"/>
<dbReference type="Proteomes" id="UP001497700">
    <property type="component" value="Unassembled WGS sequence"/>
</dbReference>
<gene>
    <name evidence="1" type="ORF">F4820DRAFT_468890</name>
</gene>
<evidence type="ECO:0000313" key="2">
    <source>
        <dbReference type="Proteomes" id="UP001497700"/>
    </source>
</evidence>
<reference evidence="1 2" key="1">
    <citation type="journal article" date="2022" name="New Phytol.">
        <title>Ecological generalism drives hyperdiversity of secondary metabolite gene clusters in xylarialean endophytes.</title>
        <authorList>
            <person name="Franco M.E.E."/>
            <person name="Wisecaver J.H."/>
            <person name="Arnold A.E."/>
            <person name="Ju Y.M."/>
            <person name="Slot J.C."/>
            <person name="Ahrendt S."/>
            <person name="Moore L.P."/>
            <person name="Eastman K.E."/>
            <person name="Scott K."/>
            <person name="Konkel Z."/>
            <person name="Mondo S.J."/>
            <person name="Kuo A."/>
            <person name="Hayes R.D."/>
            <person name="Haridas S."/>
            <person name="Andreopoulos B."/>
            <person name="Riley R."/>
            <person name="LaButti K."/>
            <person name="Pangilinan J."/>
            <person name="Lipzen A."/>
            <person name="Amirebrahimi M."/>
            <person name="Yan J."/>
            <person name="Adam C."/>
            <person name="Keymanesh K."/>
            <person name="Ng V."/>
            <person name="Louie K."/>
            <person name="Northen T."/>
            <person name="Drula E."/>
            <person name="Henrissat B."/>
            <person name="Hsieh H.M."/>
            <person name="Youens-Clark K."/>
            <person name="Lutzoni F."/>
            <person name="Miadlikowska J."/>
            <person name="Eastwood D.C."/>
            <person name="Hamelin R.C."/>
            <person name="Grigoriev I.V."/>
            <person name="U'Ren J.M."/>
        </authorList>
    </citation>
    <scope>NUCLEOTIDE SEQUENCE [LARGE SCALE GENOMIC DNA]</scope>
    <source>
        <strain evidence="1 2">CBS 119005</strain>
    </source>
</reference>
<keyword evidence="2" id="KW-1185">Reference proteome</keyword>
<evidence type="ECO:0000313" key="1">
    <source>
        <dbReference type="EMBL" id="KAI4866403.1"/>
    </source>
</evidence>